<evidence type="ECO:0000256" key="1">
    <source>
        <dbReference type="ARBA" id="ARBA00022450"/>
    </source>
</evidence>
<dbReference type="GeneID" id="83183382"/>
<dbReference type="Gene3D" id="3.40.50.720">
    <property type="entry name" value="NAD(P)-binding Rossmann-like Domain"/>
    <property type="match status" value="1"/>
</dbReference>
<dbReference type="Pfam" id="PF07993">
    <property type="entry name" value="NAD_binding_4"/>
    <property type="match status" value="1"/>
</dbReference>
<keyword evidence="1" id="KW-0596">Phosphopantetheine</keyword>
<dbReference type="InterPro" id="IPR036736">
    <property type="entry name" value="ACP-like_sf"/>
</dbReference>
<dbReference type="EMBL" id="JAPQKR010000015">
    <property type="protein sequence ID" value="KAJ5195581.1"/>
    <property type="molecule type" value="Genomic_DNA"/>
</dbReference>
<keyword evidence="2" id="KW-0597">Phosphoprotein</keyword>
<organism evidence="5 6">
    <name type="scientific">Penicillium cinerascens</name>
    <dbReference type="NCBI Taxonomy" id="70096"/>
    <lineage>
        <taxon>Eukaryota</taxon>
        <taxon>Fungi</taxon>
        <taxon>Dikarya</taxon>
        <taxon>Ascomycota</taxon>
        <taxon>Pezizomycotina</taxon>
        <taxon>Eurotiomycetes</taxon>
        <taxon>Eurotiomycetidae</taxon>
        <taxon>Eurotiales</taxon>
        <taxon>Aspergillaceae</taxon>
        <taxon>Penicillium</taxon>
    </lineage>
</organism>
<dbReference type="SUPFAM" id="SSF56801">
    <property type="entry name" value="Acetyl-CoA synthetase-like"/>
    <property type="match status" value="1"/>
</dbReference>
<evidence type="ECO:0000259" key="3">
    <source>
        <dbReference type="Pfam" id="PF00501"/>
    </source>
</evidence>
<protein>
    <submittedName>
        <fullName evidence="5">AMP-dependent synthetase/ligase</fullName>
    </submittedName>
</protein>
<dbReference type="Gene3D" id="3.40.50.12780">
    <property type="entry name" value="N-terminal domain of ligase-like"/>
    <property type="match status" value="1"/>
</dbReference>
<evidence type="ECO:0000256" key="2">
    <source>
        <dbReference type="ARBA" id="ARBA00022553"/>
    </source>
</evidence>
<accession>A0A9W9MA76</accession>
<comment type="caution">
    <text evidence="5">The sequence shown here is derived from an EMBL/GenBank/DDBJ whole genome shotgun (WGS) entry which is preliminary data.</text>
</comment>
<dbReference type="Pfam" id="PF23562">
    <property type="entry name" value="AMP-binding_C_3"/>
    <property type="match status" value="1"/>
</dbReference>
<dbReference type="PROSITE" id="PS00455">
    <property type="entry name" value="AMP_BINDING"/>
    <property type="match status" value="1"/>
</dbReference>
<keyword evidence="6" id="KW-1185">Reference proteome</keyword>
<reference evidence="5" key="2">
    <citation type="journal article" date="2023" name="IMA Fungus">
        <title>Comparative genomic study of the Penicillium genus elucidates a diverse pangenome and 15 lateral gene transfer events.</title>
        <authorList>
            <person name="Petersen C."/>
            <person name="Sorensen T."/>
            <person name="Nielsen M.R."/>
            <person name="Sondergaard T.E."/>
            <person name="Sorensen J.L."/>
            <person name="Fitzpatrick D.A."/>
            <person name="Frisvad J.C."/>
            <person name="Nielsen K.L."/>
        </authorList>
    </citation>
    <scope>NUCLEOTIDE SEQUENCE</scope>
    <source>
        <strain evidence="5">IBT 15544</strain>
    </source>
</reference>
<dbReference type="PANTHER" id="PTHR43439">
    <property type="entry name" value="PHENYLACETATE-COENZYME A LIGASE"/>
    <property type="match status" value="1"/>
</dbReference>
<dbReference type="InterPro" id="IPR042099">
    <property type="entry name" value="ANL_N_sf"/>
</dbReference>
<name>A0A9W9MA76_9EURO</name>
<dbReference type="AlphaFoldDB" id="A0A9W9MA76"/>
<dbReference type="InterPro" id="IPR013120">
    <property type="entry name" value="FAR_NAD-bd"/>
</dbReference>
<feature type="domain" description="AMP-dependent synthetase/ligase" evidence="3">
    <location>
        <begin position="55"/>
        <end position="353"/>
    </location>
</feature>
<dbReference type="InterPro" id="IPR020845">
    <property type="entry name" value="AMP-binding_CS"/>
</dbReference>
<dbReference type="InterPro" id="IPR036291">
    <property type="entry name" value="NAD(P)-bd_dom_sf"/>
</dbReference>
<dbReference type="InterPro" id="IPR000873">
    <property type="entry name" value="AMP-dep_synth/lig_dom"/>
</dbReference>
<feature type="domain" description="Thioester reductase (TE)" evidence="4">
    <location>
        <begin position="676"/>
        <end position="910"/>
    </location>
</feature>
<dbReference type="OrthoDB" id="429813at2759"/>
<gene>
    <name evidence="5" type="ORF">N7498_009019</name>
</gene>
<dbReference type="RefSeq" id="XP_058306069.1">
    <property type="nucleotide sequence ID" value="XM_058456081.1"/>
</dbReference>
<evidence type="ECO:0000259" key="4">
    <source>
        <dbReference type="Pfam" id="PF07993"/>
    </source>
</evidence>
<reference evidence="5" key="1">
    <citation type="submission" date="2022-12" db="EMBL/GenBank/DDBJ databases">
        <authorList>
            <person name="Petersen C."/>
        </authorList>
    </citation>
    <scope>NUCLEOTIDE SEQUENCE</scope>
    <source>
        <strain evidence="5">IBT 15544</strain>
    </source>
</reference>
<dbReference type="SUPFAM" id="SSF47336">
    <property type="entry name" value="ACP-like"/>
    <property type="match status" value="1"/>
</dbReference>
<evidence type="ECO:0000313" key="6">
    <source>
        <dbReference type="Proteomes" id="UP001150904"/>
    </source>
</evidence>
<dbReference type="PANTHER" id="PTHR43439:SF2">
    <property type="entry name" value="ENZYME, PUTATIVE (JCVI)-RELATED"/>
    <property type="match status" value="1"/>
</dbReference>
<proteinExistence type="predicted"/>
<dbReference type="Proteomes" id="UP001150904">
    <property type="component" value="Unassembled WGS sequence"/>
</dbReference>
<dbReference type="InterPro" id="IPR051414">
    <property type="entry name" value="Adenylate-forming_Reductase"/>
</dbReference>
<dbReference type="GO" id="GO:0044550">
    <property type="term" value="P:secondary metabolite biosynthetic process"/>
    <property type="evidence" value="ECO:0007669"/>
    <property type="project" value="UniProtKB-ARBA"/>
</dbReference>
<dbReference type="SUPFAM" id="SSF51735">
    <property type="entry name" value="NAD(P)-binding Rossmann-fold domains"/>
    <property type="match status" value="1"/>
</dbReference>
<evidence type="ECO:0000313" key="5">
    <source>
        <dbReference type="EMBL" id="KAJ5195581.1"/>
    </source>
</evidence>
<dbReference type="Pfam" id="PF00501">
    <property type="entry name" value="AMP-binding"/>
    <property type="match status" value="1"/>
</dbReference>
<sequence length="1056" mass="116215">MGIQRGGQSAAVASSSTIDPLVQTFGQLHVLDDLIRLRASDVVQQPILAYPSTDKDAASYTYYTGQDLDEMINQAVTVLINDGFQPVKENGCTVALVTLSDLDMVITFFALSRLGYTVMMLSPSLSGEACVSLLDTTCCEIIIYGNTGRIRTTMGEILQRKLVSCRPMPHASLHNAESSILILRRNRSSEAQKNKIALILHSSGSTGTPKPLYLTHRVLMTHPLRGPGLTSFNPLPWYHLHGLSTALQAMWMKKTAFMWNAALPLTAASVVSVLETARPESVAAVPYMLQLLVDSTRGIAALRECKLVTYGGAPCPDELGDRLVSEGVSFGGSFGLTEAGLVAESISRPPGDPYWNYLRFFDNIRQYIWMKPIGDSLYECVYLKGHPALTTSNSNEPPGSFHSKDVFTPHPTIPDRWKYASRLDDRITLVNGEKVLPLPIEGYIKQDALIHEVVVVGIGKAAPALLIFRSQEVDAADISHKEYLDAIWPTIEGANARSERFSQISRDMIAVLPYASKFPRTDKGSMIRAQVYLQYAELIDSIYTRAEQVDGSLRLDFEGTKSCLMDICRESLGISPSSEKADLFAEGVDSLKAIHLRRLVLQNFSFDKGTVGQNVVYETGSIVRLAEHICALQNGENLTSEETDTEAMTNLIHKYSSFQQHIPRPETKPDTKSVILTGATGSIGAHTLYELLNDDSVTTVFCLTRRKSPLEAVLRSLIERDLFITAEQASKIVALNSSLDQSELGLENESLVRSMKESVTQIIHAAWPVNFNLPLAQFEPHIRGLHNLIQFSLSVQRPEPATVIFCSSISTALASSCAEIQENPMSPGSAYMGYGQSKLIGEHIVSVARKSGARAFSLRIGQVSGHSKKGLWNDSEALPLLIRSALTLGALPDMDQTCFWLPVDKLASTIVELTRTCSAPSEEVTACHTSSSTIKEADDSIYNVCNSRGFSWSALLESLARSGFQFETVPFEKWLQMLRASETRGEEHINPAVKLIGHYEAMYGGKLSGSPLGPKTFVTNKAERDSVTLRNGRLRIIEDGILNCYARDWLNRWMTA</sequence>